<keyword evidence="2" id="KW-1185">Reference proteome</keyword>
<evidence type="ECO:0000313" key="2">
    <source>
        <dbReference type="Proteomes" id="UP000031338"/>
    </source>
</evidence>
<organism evidence="1 2">
    <name type="scientific">Novosphingobium subterraneum</name>
    <dbReference type="NCBI Taxonomy" id="48936"/>
    <lineage>
        <taxon>Bacteria</taxon>
        <taxon>Pseudomonadati</taxon>
        <taxon>Pseudomonadota</taxon>
        <taxon>Alphaproteobacteria</taxon>
        <taxon>Sphingomonadales</taxon>
        <taxon>Sphingomonadaceae</taxon>
        <taxon>Novosphingobium</taxon>
    </lineage>
</organism>
<comment type="caution">
    <text evidence="1">The sequence shown here is derived from an EMBL/GenBank/DDBJ whole genome shotgun (WGS) entry which is preliminary data.</text>
</comment>
<dbReference type="RefSeq" id="WP_236727185.1">
    <property type="nucleotide sequence ID" value="NZ_JBNNWK010000042.1"/>
</dbReference>
<dbReference type="InterPro" id="IPR024524">
    <property type="entry name" value="DUF3800"/>
</dbReference>
<sequence>MENRAPAWLARSALASLRDDGIRPAISLFDLDLDPVVEDRKSATTPAGRFSNFIVYVDESGDHGMQTVDPNYPLFVLAFCVFYKKHYSEKVVPALEKFKFNHFGHDIVILHEREIRKETGPFKFANEAEKLGFIDGLSGIIDKSNFILISCVIDKHRLGARDVERDNPYHLALGFCLETLYEFLIEKNQNAKKTHVVFECRGKKEDKDLELEFRRICDGENKLGAPLPFEIVFADKKANSSGLQLADLVARPIGMSVLRPSQDNRAFEVLTRKFYCDGGRENVGSGYENWGLKVFPPQISEKPR</sequence>
<dbReference type="PATRIC" id="fig|48936.3.peg.3587"/>
<dbReference type="EMBL" id="JRVC01000021">
    <property type="protein sequence ID" value="KHS43738.1"/>
    <property type="molecule type" value="Genomic_DNA"/>
</dbReference>
<evidence type="ECO:0008006" key="3">
    <source>
        <dbReference type="Google" id="ProtNLM"/>
    </source>
</evidence>
<protein>
    <recommendedName>
        <fullName evidence="3">3-deoxy-D-manno-octulosonic-acid transferase</fullName>
    </recommendedName>
</protein>
<name>A0A0B8ZKV5_9SPHN</name>
<dbReference type="Pfam" id="PF12686">
    <property type="entry name" value="DUF3800"/>
    <property type="match status" value="1"/>
</dbReference>
<dbReference type="Proteomes" id="UP000031338">
    <property type="component" value="Unassembled WGS sequence"/>
</dbReference>
<reference evidence="1 2" key="1">
    <citation type="submission" date="2014-10" db="EMBL/GenBank/DDBJ databases">
        <title>Draft genome sequence of Novosphingobium subterraneum DSM 12447.</title>
        <authorList>
            <person name="Gan H.M."/>
            <person name="Gan H.Y."/>
            <person name="Savka M.A."/>
        </authorList>
    </citation>
    <scope>NUCLEOTIDE SEQUENCE [LARGE SCALE GENOMIC DNA]</scope>
    <source>
        <strain evidence="1 2">DSM 12447</strain>
    </source>
</reference>
<gene>
    <name evidence="1" type="ORF">NJ75_03557</name>
</gene>
<evidence type="ECO:0000313" key="1">
    <source>
        <dbReference type="EMBL" id="KHS43738.1"/>
    </source>
</evidence>
<proteinExistence type="predicted"/>
<dbReference type="AlphaFoldDB" id="A0A0B8ZKV5"/>
<accession>A0A0B8ZKV5</accession>
<dbReference type="STRING" id="48936.NJ75_03557"/>